<feature type="signal peptide" evidence="4">
    <location>
        <begin position="1"/>
        <end position="27"/>
    </location>
</feature>
<dbReference type="InterPro" id="IPR028082">
    <property type="entry name" value="Peripla_BP_I"/>
</dbReference>
<dbReference type="SUPFAM" id="SSF53822">
    <property type="entry name" value="Periplasmic binding protein-like I"/>
    <property type="match status" value="1"/>
</dbReference>
<evidence type="ECO:0000256" key="3">
    <source>
        <dbReference type="ARBA" id="ARBA00022729"/>
    </source>
</evidence>
<dbReference type="InterPro" id="IPR025997">
    <property type="entry name" value="SBP_2_dom"/>
</dbReference>
<dbReference type="RefSeq" id="WP_040273877.1">
    <property type="nucleotide sequence ID" value="NZ_JROO01000027.1"/>
</dbReference>
<dbReference type="GO" id="GO:0030313">
    <property type="term" value="C:cell envelope"/>
    <property type="evidence" value="ECO:0007669"/>
    <property type="project" value="UniProtKB-SubCell"/>
</dbReference>
<protein>
    <recommendedName>
        <fullName evidence="5">Periplasmic binding protein domain-containing protein</fullName>
    </recommendedName>
</protein>
<proteinExistence type="inferred from homology"/>
<evidence type="ECO:0000313" key="6">
    <source>
        <dbReference type="EMBL" id="KIH98251.1"/>
    </source>
</evidence>
<feature type="chain" id="PRO_5039024951" description="Periplasmic binding protein domain-containing protein" evidence="4">
    <location>
        <begin position="28"/>
        <end position="319"/>
    </location>
</feature>
<dbReference type="PANTHER" id="PTHR46847:SF2">
    <property type="entry name" value="ABC TRANSPORTER SUGAR-BINDING PROTEIN"/>
    <property type="match status" value="1"/>
</dbReference>
<dbReference type="Pfam" id="PF13407">
    <property type="entry name" value="Peripla_BP_4"/>
    <property type="match status" value="1"/>
</dbReference>
<dbReference type="CDD" id="cd06321">
    <property type="entry name" value="PBP1_ABC_sugar_binding-like"/>
    <property type="match status" value="1"/>
</dbReference>
<comment type="subcellular location">
    <subcellularLocation>
        <location evidence="1">Cell envelope</location>
    </subcellularLocation>
</comment>
<dbReference type="OrthoDB" id="9813037at2"/>
<gene>
    <name evidence="6" type="ORF">LP52_13785</name>
</gene>
<dbReference type="Proteomes" id="UP000031675">
    <property type="component" value="Unassembled WGS sequence"/>
</dbReference>
<dbReference type="PROSITE" id="PS51257">
    <property type="entry name" value="PROKAR_LIPOPROTEIN"/>
    <property type="match status" value="1"/>
</dbReference>
<dbReference type="EMBL" id="JROO01000027">
    <property type="protein sequence ID" value="KIH98251.1"/>
    <property type="molecule type" value="Genomic_DNA"/>
</dbReference>
<name>A0A0C2J9V5_9ACTN</name>
<keyword evidence="3 4" id="KW-0732">Signal</keyword>
<evidence type="ECO:0000259" key="5">
    <source>
        <dbReference type="Pfam" id="PF13407"/>
    </source>
</evidence>
<dbReference type="GO" id="GO:0030246">
    <property type="term" value="F:carbohydrate binding"/>
    <property type="evidence" value="ECO:0007669"/>
    <property type="project" value="UniProtKB-ARBA"/>
</dbReference>
<dbReference type="Gene3D" id="3.40.50.2300">
    <property type="match status" value="2"/>
</dbReference>
<comment type="similarity">
    <text evidence="2">Belongs to the bacterial solute-binding protein 2 family.</text>
</comment>
<evidence type="ECO:0000256" key="2">
    <source>
        <dbReference type="ARBA" id="ARBA00007639"/>
    </source>
</evidence>
<dbReference type="PANTHER" id="PTHR46847">
    <property type="entry name" value="D-ALLOSE-BINDING PERIPLASMIC PROTEIN-RELATED"/>
    <property type="match status" value="1"/>
</dbReference>
<evidence type="ECO:0000313" key="7">
    <source>
        <dbReference type="Proteomes" id="UP000031675"/>
    </source>
</evidence>
<dbReference type="STRING" id="183763.LP52_13785"/>
<sequence length="319" mass="33393">MYRLPKPTTVLAALAAGTLLMSGCSSESPVESAENGGEVETIGLMVQDLSNPFFTAMQAGVENAAEDMGAEVVTEDGRQDLGAQNEQIDAFIQQQIDVLLINPVDSEGIGPAVQRAVDAGITVVAVDVTAKNAEAFITSDNVQAGRLACEHLFESIGGEGSILIIDGTPISSIQDRVTGCEKVMEDYPDITVAGHQHGDNNREEALTVATDMLTANSDVDGIFAVNDPTALGAGLAAEQTGVEDLAIVGVDGSPAAEEELADSGSMFEATAAQDPKQLGVEGLNMATKLYKGEEVENTEQLVDTELITADNLDEYEGWE</sequence>
<evidence type="ECO:0000256" key="1">
    <source>
        <dbReference type="ARBA" id="ARBA00004196"/>
    </source>
</evidence>
<feature type="domain" description="Periplasmic binding protein" evidence="5">
    <location>
        <begin position="42"/>
        <end position="294"/>
    </location>
</feature>
<keyword evidence="7" id="KW-1185">Reference proteome</keyword>
<accession>A0A0C2J9V5</accession>
<comment type="caution">
    <text evidence="6">The sequence shown here is derived from an EMBL/GenBank/DDBJ whole genome shotgun (WGS) entry which is preliminary data.</text>
</comment>
<organism evidence="6 7">
    <name type="scientific">Streptomonospora alba</name>
    <dbReference type="NCBI Taxonomy" id="183763"/>
    <lineage>
        <taxon>Bacteria</taxon>
        <taxon>Bacillati</taxon>
        <taxon>Actinomycetota</taxon>
        <taxon>Actinomycetes</taxon>
        <taxon>Streptosporangiales</taxon>
        <taxon>Nocardiopsidaceae</taxon>
        <taxon>Streptomonospora</taxon>
    </lineage>
</organism>
<evidence type="ECO:0000256" key="4">
    <source>
        <dbReference type="SAM" id="SignalP"/>
    </source>
</evidence>
<dbReference type="AlphaFoldDB" id="A0A0C2J9V5"/>
<reference evidence="7" key="1">
    <citation type="journal article" date="2015" name="Chem. Biol.">
        <title>Structure, bioactivity, and resistance mechanism of streptomonomicin, an unusual lasso Peptide from an understudied halophilic actinomycete.</title>
        <authorList>
            <person name="Metelev M."/>
            <person name="Tietz J.I."/>
            <person name="Melby J.O."/>
            <person name="Blair P.M."/>
            <person name="Zhu L."/>
            <person name="Livnat I."/>
            <person name="Severinov K."/>
            <person name="Mitchell D.A."/>
        </authorList>
    </citation>
    <scope>NUCLEOTIDE SEQUENCE [LARGE SCALE GENOMIC DNA]</scope>
    <source>
        <strain evidence="7">YIM 90003</strain>
    </source>
</reference>